<keyword evidence="5" id="KW-0804">Transcription</keyword>
<keyword evidence="6" id="KW-0539">Nucleus</keyword>
<keyword evidence="8" id="KW-1185">Reference proteome</keyword>
<evidence type="ECO:0000313" key="7">
    <source>
        <dbReference type="EMBL" id="CAK7235909.1"/>
    </source>
</evidence>
<dbReference type="Proteomes" id="UP001642406">
    <property type="component" value="Unassembled WGS sequence"/>
</dbReference>
<dbReference type="Pfam" id="PF11951">
    <property type="entry name" value="Fungal_trans_2"/>
    <property type="match status" value="1"/>
</dbReference>
<keyword evidence="3" id="KW-0805">Transcription regulation</keyword>
<evidence type="ECO:0008006" key="9">
    <source>
        <dbReference type="Google" id="ProtNLM"/>
    </source>
</evidence>
<evidence type="ECO:0000313" key="8">
    <source>
        <dbReference type="Proteomes" id="UP001642406"/>
    </source>
</evidence>
<evidence type="ECO:0000256" key="2">
    <source>
        <dbReference type="ARBA" id="ARBA00022833"/>
    </source>
</evidence>
<protein>
    <recommendedName>
        <fullName evidence="9">C6 zinc finger domain containing protein</fullName>
    </recommendedName>
</protein>
<comment type="caution">
    <text evidence="7">The sequence shown here is derived from an EMBL/GenBank/DDBJ whole genome shotgun (WGS) entry which is preliminary data.</text>
</comment>
<reference evidence="7 8" key="1">
    <citation type="submission" date="2024-01" db="EMBL/GenBank/DDBJ databases">
        <authorList>
            <person name="Allen C."/>
            <person name="Tagirdzhanova G."/>
        </authorList>
    </citation>
    <scope>NUCLEOTIDE SEQUENCE [LARGE SCALE GENOMIC DNA]</scope>
</reference>
<keyword evidence="2" id="KW-0862">Zinc</keyword>
<name>A0ABP0CUV6_9PEZI</name>
<dbReference type="InterPro" id="IPR021858">
    <property type="entry name" value="Fun_TF"/>
</dbReference>
<comment type="subcellular location">
    <subcellularLocation>
        <location evidence="1">Nucleus</location>
    </subcellularLocation>
</comment>
<dbReference type="PANTHER" id="PTHR37534:SF24">
    <property type="entry name" value="MISCELLANEOUS ZN(II)2CYS6 TRANSCRIPTION FACTOR (EUROFUNG)-RELATED"/>
    <property type="match status" value="1"/>
</dbReference>
<dbReference type="PANTHER" id="PTHR37534">
    <property type="entry name" value="TRANSCRIPTIONAL ACTIVATOR PROTEIN UGA3"/>
    <property type="match status" value="1"/>
</dbReference>
<evidence type="ECO:0000256" key="4">
    <source>
        <dbReference type="ARBA" id="ARBA00023125"/>
    </source>
</evidence>
<accession>A0ABP0CUV6</accession>
<evidence type="ECO:0000256" key="5">
    <source>
        <dbReference type="ARBA" id="ARBA00023163"/>
    </source>
</evidence>
<dbReference type="EMBL" id="CAWUHC010000149">
    <property type="protein sequence ID" value="CAK7235909.1"/>
    <property type="molecule type" value="Genomic_DNA"/>
</dbReference>
<keyword evidence="4" id="KW-0238">DNA-binding</keyword>
<organism evidence="7 8">
    <name type="scientific">Sporothrix bragantina</name>
    <dbReference type="NCBI Taxonomy" id="671064"/>
    <lineage>
        <taxon>Eukaryota</taxon>
        <taxon>Fungi</taxon>
        <taxon>Dikarya</taxon>
        <taxon>Ascomycota</taxon>
        <taxon>Pezizomycotina</taxon>
        <taxon>Sordariomycetes</taxon>
        <taxon>Sordariomycetidae</taxon>
        <taxon>Ophiostomatales</taxon>
        <taxon>Ophiostomataceae</taxon>
        <taxon>Sporothrix</taxon>
    </lineage>
</organism>
<evidence type="ECO:0000256" key="3">
    <source>
        <dbReference type="ARBA" id="ARBA00023015"/>
    </source>
</evidence>
<gene>
    <name evidence="7" type="ORF">SBRCBS47491_009456</name>
</gene>
<proteinExistence type="predicted"/>
<sequence>MSDFNSYRTWSSGDTPLLTDSLSPGMTSNTQFWHFDALAQDPSYIAYQEELRDLIFLTATHAAPSLTGSPKLALLDTASNETVSPPTLVSPFTDGRDVTTHLNPNTFSLASDRPSFSRDRPAAAVLSNGRRFEYLQNYVGQVAPWLDMFDSYHHVFGVEIPLLAHRSSALLYAILALSARQKERLQSLRAADGSRDSGSLGNRKIAPEAEAAGGNSGTAAATAPSEVAGAAGTATSSTSSTIHTSPTYADSLELYQEAICLLRPLLQAHDPLSVPICTVLCVLEMMSASAQDWRRHLEGCAALFDAFRVHGFSGGLSQAVFWCYARMDLCGALISDGCQSTHVPPAKWLGPGNDADEAPSLFLHVDGGGSPDAHANYAVYLCACVCELLADRTRFEELGSEAGLRCCDDVAFSRRWSLLWERVQAWFDKRGPAMRPIEVVETQPFPQILFTHWAAISANQLYHTACILLLQSRPLAGAAANSVGSSLATVTPSSTPSLTGVIASAPWHARRICGISLTNPHEGCLNNAIQPLWIAGRLLSHRAEHTVIVKLIRSIEAMTGWAACWRIADLEVAWGYRPNGLGVG</sequence>
<evidence type="ECO:0000256" key="1">
    <source>
        <dbReference type="ARBA" id="ARBA00004123"/>
    </source>
</evidence>
<evidence type="ECO:0000256" key="6">
    <source>
        <dbReference type="ARBA" id="ARBA00023242"/>
    </source>
</evidence>